<comment type="caution">
    <text evidence="1">The sequence shown here is derived from an EMBL/GenBank/DDBJ whole genome shotgun (WGS) entry which is preliminary data.</text>
</comment>
<dbReference type="RefSeq" id="WP_206678350.1">
    <property type="nucleotide sequence ID" value="NZ_BAAAGB010000002.1"/>
</dbReference>
<gene>
    <name evidence="1" type="ORF">FG486_00755</name>
</gene>
<evidence type="ECO:0000313" key="1">
    <source>
        <dbReference type="EMBL" id="MBA1372853.1"/>
    </source>
</evidence>
<keyword evidence="2" id="KW-1185">Reference proteome</keyword>
<proteinExistence type="predicted"/>
<organism evidence="1 2">
    <name type="scientific">Sphingomonas ursincola</name>
    <dbReference type="NCBI Taxonomy" id="56361"/>
    <lineage>
        <taxon>Bacteria</taxon>
        <taxon>Pseudomonadati</taxon>
        <taxon>Pseudomonadota</taxon>
        <taxon>Alphaproteobacteria</taxon>
        <taxon>Sphingomonadales</taxon>
        <taxon>Sphingomonadaceae</taxon>
        <taxon>Sphingomonas</taxon>
    </lineage>
</organism>
<accession>A0A7V8RAF2</accession>
<dbReference type="EMBL" id="VDES01000001">
    <property type="protein sequence ID" value="MBA1372853.1"/>
    <property type="molecule type" value="Genomic_DNA"/>
</dbReference>
<name>A0A7V8RAF2_9SPHN</name>
<protein>
    <submittedName>
        <fullName evidence="1">Uncharacterized protein</fullName>
    </submittedName>
</protein>
<dbReference type="Proteomes" id="UP000589292">
    <property type="component" value="Unassembled WGS sequence"/>
</dbReference>
<dbReference type="AlphaFoldDB" id="A0A7V8RAF2"/>
<reference evidence="1 2" key="1">
    <citation type="journal article" date="1994" name="Int. J. Syst. Bacteriol.">
        <title>Phylogenetic positions of novel aerobic, bacteriochlorophyll a-containing bacteria and description of Roseococcus thiosulfatophilus gen. nov., sp. nov., Erythromicrobium ramosum gen. nov., sp. nov., and Erythrobacter litoralis sp. nov.</title>
        <authorList>
            <person name="Yurkov V."/>
            <person name="Stackebrandt E."/>
            <person name="Holmes A."/>
            <person name="Fuerst J.A."/>
            <person name="Hugenholtz P."/>
            <person name="Golecki J."/>
            <person name="Gad'on N."/>
            <person name="Gorlenko V.M."/>
            <person name="Kompantseva E.I."/>
            <person name="Drews G."/>
        </authorList>
    </citation>
    <scope>NUCLEOTIDE SEQUENCE [LARGE SCALE GENOMIC DNA]</scope>
    <source>
        <strain evidence="1 2">KR-99</strain>
    </source>
</reference>
<sequence length="99" mass="10523">MRTVYIRPNYQANDVAPRNTDPAPARPVNDGVINLINRPTAPSGAMESLAKAAAAAELPQKLDDFARQVAKSMLGDPEQAMRTLRPPTAEQVTGLLGAA</sequence>
<evidence type="ECO:0000313" key="2">
    <source>
        <dbReference type="Proteomes" id="UP000589292"/>
    </source>
</evidence>